<sequence>MAVRTAPAVCAACARPAPPSVKEPEHPAAAKTAVAASPPLQLVLRGGGFDRSGRRRWWRRSGCPRPNAPGGSSSSTRPSSNLKALTNGGDAAPRLGDKIGRDTAIVSNELDLTAAGTREWGTEAAEVETSKKTLILHGTKTSAVLNSVLSDIYHLKRDNAVKYTKKNDNIRPFESGGESSLEFFSLKTDCSLIVYGSHSKKRPNNLILGRTYDHHIYDLVEVGVENYKSMESYVYDKKLAPKLGSKPFFAFIGEHFESAEELKHLKEVLLDLFRGEVVENLNLAGVDQIYVCTAISPTTVYMMHCALRLKRSGTSIPRMELVEVGPSMDLVVRRHRLPVESLKKEAMKTAEHAKKMKNVIKDPVQGKLGKVYMPDQQVGKLTLSNDIKGLKRERREAKKNKEGSKKQKVNPE</sequence>
<dbReference type="PROSITE" id="PS50833">
    <property type="entry name" value="BRIX"/>
    <property type="match status" value="1"/>
</dbReference>
<evidence type="ECO:0000256" key="2">
    <source>
        <dbReference type="ARBA" id="ARBA00010782"/>
    </source>
</evidence>
<evidence type="ECO:0000256" key="1">
    <source>
        <dbReference type="ARBA" id="ARBA00004604"/>
    </source>
</evidence>
<dbReference type="PANTHER" id="PTHR12728:SF0">
    <property type="entry name" value="RIBOSOME PRODUCTION FACTOR 2 HOMOLOG"/>
    <property type="match status" value="1"/>
</dbReference>
<dbReference type="InterPro" id="IPR039770">
    <property type="entry name" value="Rpf2"/>
</dbReference>
<keyword evidence="3 4" id="KW-0539">Nucleus</keyword>
<feature type="region of interest" description="Disordered" evidence="5">
    <location>
        <begin position="383"/>
        <end position="412"/>
    </location>
</feature>
<dbReference type="GO" id="GO:0005730">
    <property type="term" value="C:nucleolus"/>
    <property type="evidence" value="ECO:0007669"/>
    <property type="project" value="UniProtKB-SubCell"/>
</dbReference>
<dbReference type="EMBL" id="CAJGYO010000017">
    <property type="protein sequence ID" value="CAD6333298.1"/>
    <property type="molecule type" value="Genomic_DNA"/>
</dbReference>
<proteinExistence type="inferred from homology"/>
<dbReference type="InterPro" id="IPR007109">
    <property type="entry name" value="Brix"/>
</dbReference>
<name>A0A811RWV0_9POAL</name>
<organism evidence="7 8">
    <name type="scientific">Miscanthus lutarioriparius</name>
    <dbReference type="NCBI Taxonomy" id="422564"/>
    <lineage>
        <taxon>Eukaryota</taxon>
        <taxon>Viridiplantae</taxon>
        <taxon>Streptophyta</taxon>
        <taxon>Embryophyta</taxon>
        <taxon>Tracheophyta</taxon>
        <taxon>Spermatophyta</taxon>
        <taxon>Magnoliopsida</taxon>
        <taxon>Liliopsida</taxon>
        <taxon>Poales</taxon>
        <taxon>Poaceae</taxon>
        <taxon>PACMAD clade</taxon>
        <taxon>Panicoideae</taxon>
        <taxon>Andropogonodae</taxon>
        <taxon>Andropogoneae</taxon>
        <taxon>Saccharinae</taxon>
        <taxon>Miscanthus</taxon>
    </lineage>
</organism>
<evidence type="ECO:0000256" key="4">
    <source>
        <dbReference type="RuleBase" id="RU367086"/>
    </source>
</evidence>
<feature type="domain" description="Brix" evidence="6">
    <location>
        <begin position="131"/>
        <end position="341"/>
    </location>
</feature>
<feature type="region of interest" description="Disordered" evidence="5">
    <location>
        <begin position="54"/>
        <end position="96"/>
    </location>
</feature>
<dbReference type="PANTHER" id="PTHR12728">
    <property type="entry name" value="BRIX DOMAIN CONTAINING PROTEIN"/>
    <property type="match status" value="1"/>
</dbReference>
<dbReference type="OrthoDB" id="407658at2759"/>
<evidence type="ECO:0000256" key="5">
    <source>
        <dbReference type="SAM" id="MobiDB-lite"/>
    </source>
</evidence>
<evidence type="ECO:0000313" key="8">
    <source>
        <dbReference type="Proteomes" id="UP000604825"/>
    </source>
</evidence>
<protein>
    <recommendedName>
        <fullName evidence="4">Ribosome production factor 2 homolog</fullName>
    </recommendedName>
    <alternativeName>
        <fullName evidence="4">Ribosome biogenesis protein RPF2 homolog</fullName>
    </alternativeName>
</protein>
<dbReference type="GO" id="GO:0000027">
    <property type="term" value="P:ribosomal large subunit assembly"/>
    <property type="evidence" value="ECO:0007669"/>
    <property type="project" value="InterPro"/>
</dbReference>
<dbReference type="SMART" id="SM00879">
    <property type="entry name" value="Brix"/>
    <property type="match status" value="1"/>
</dbReference>
<feature type="compositionally biased region" description="Basic and acidic residues" evidence="5">
    <location>
        <begin position="388"/>
        <end position="412"/>
    </location>
</feature>
<dbReference type="Proteomes" id="UP000604825">
    <property type="component" value="Unassembled WGS sequence"/>
</dbReference>
<dbReference type="AlphaFoldDB" id="A0A811RWV0"/>
<evidence type="ECO:0000259" key="6">
    <source>
        <dbReference type="PROSITE" id="PS50833"/>
    </source>
</evidence>
<comment type="subcellular location">
    <subcellularLocation>
        <location evidence="1 4">Nucleus</location>
        <location evidence="1 4">Nucleolus</location>
    </subcellularLocation>
</comment>
<feature type="compositionally biased region" description="Low complexity" evidence="5">
    <location>
        <begin position="69"/>
        <end position="80"/>
    </location>
</feature>
<evidence type="ECO:0000256" key="3">
    <source>
        <dbReference type="ARBA" id="ARBA00023242"/>
    </source>
</evidence>
<accession>A0A811RWV0</accession>
<dbReference type="GO" id="GO:0000463">
    <property type="term" value="P:maturation of LSU-rRNA from tricistronic rRNA transcript (SSU-rRNA, 5.8S rRNA, LSU-rRNA)"/>
    <property type="evidence" value="ECO:0007669"/>
    <property type="project" value="TreeGrafter"/>
</dbReference>
<dbReference type="GO" id="GO:0019843">
    <property type="term" value="F:rRNA binding"/>
    <property type="evidence" value="ECO:0007669"/>
    <property type="project" value="UniProtKB-UniRule"/>
</dbReference>
<keyword evidence="8" id="KW-1185">Reference proteome</keyword>
<evidence type="ECO:0000313" key="7">
    <source>
        <dbReference type="EMBL" id="CAD6333298.1"/>
    </source>
</evidence>
<reference evidence="7" key="1">
    <citation type="submission" date="2020-10" db="EMBL/GenBank/DDBJ databases">
        <authorList>
            <person name="Han B."/>
            <person name="Lu T."/>
            <person name="Zhao Q."/>
            <person name="Huang X."/>
            <person name="Zhao Y."/>
        </authorList>
    </citation>
    <scope>NUCLEOTIDE SEQUENCE</scope>
</reference>
<gene>
    <name evidence="7" type="ORF">NCGR_LOCUS57396</name>
</gene>
<dbReference type="Pfam" id="PF04427">
    <property type="entry name" value="Brix"/>
    <property type="match status" value="1"/>
</dbReference>
<comment type="caution">
    <text evidence="7">The sequence shown here is derived from an EMBL/GenBank/DDBJ whole genome shotgun (WGS) entry which is preliminary data.</text>
</comment>
<comment type="similarity">
    <text evidence="2 4">Belongs to the RPF2 family.</text>
</comment>